<evidence type="ECO:0000256" key="3">
    <source>
        <dbReference type="ARBA" id="ARBA00022989"/>
    </source>
</evidence>
<dbReference type="GO" id="GO:0004930">
    <property type="term" value="F:G protein-coupled receptor activity"/>
    <property type="evidence" value="ECO:0007669"/>
    <property type="project" value="InterPro"/>
</dbReference>
<dbReference type="Proteomes" id="UP000887563">
    <property type="component" value="Unplaced"/>
</dbReference>
<feature type="transmembrane region" description="Helical" evidence="5">
    <location>
        <begin position="100"/>
        <end position="122"/>
    </location>
</feature>
<name>A0A914LYY3_MELIC</name>
<keyword evidence="3 5" id="KW-1133">Transmembrane helix</keyword>
<dbReference type="InterPro" id="IPR017452">
    <property type="entry name" value="GPCR_Rhodpsn_7TM"/>
</dbReference>
<reference evidence="8" key="1">
    <citation type="submission" date="2022-11" db="UniProtKB">
        <authorList>
            <consortium name="WormBaseParasite"/>
        </authorList>
    </citation>
    <scope>IDENTIFICATION</scope>
</reference>
<feature type="transmembrane region" description="Helical" evidence="5">
    <location>
        <begin position="23"/>
        <end position="47"/>
    </location>
</feature>
<dbReference type="PRINTS" id="PR00237">
    <property type="entry name" value="GPCRRHODOPSN"/>
</dbReference>
<evidence type="ECO:0000313" key="8">
    <source>
        <dbReference type="WBParaSite" id="Minc3s00964g19352"/>
    </source>
</evidence>
<dbReference type="WBParaSite" id="Minc3s00964g19352">
    <property type="protein sequence ID" value="Minc3s00964g19352"/>
    <property type="gene ID" value="Minc3s00964g19352"/>
</dbReference>
<keyword evidence="7" id="KW-1185">Reference proteome</keyword>
<feature type="domain" description="G-protein coupled receptors family 1 profile" evidence="6">
    <location>
        <begin position="38"/>
        <end position="364"/>
    </location>
</feature>
<feature type="transmembrane region" description="Helical" evidence="5">
    <location>
        <begin position="238"/>
        <end position="264"/>
    </location>
</feature>
<feature type="transmembrane region" description="Helical" evidence="5">
    <location>
        <begin position="143"/>
        <end position="162"/>
    </location>
</feature>
<protein>
    <submittedName>
        <fullName evidence="8">G-protein coupled receptors family 1 profile domain-containing protein</fullName>
    </submittedName>
</protein>
<dbReference type="GO" id="GO:0016020">
    <property type="term" value="C:membrane"/>
    <property type="evidence" value="ECO:0007669"/>
    <property type="project" value="UniProtKB-SubCell"/>
</dbReference>
<feature type="transmembrane region" description="Helical" evidence="5">
    <location>
        <begin position="301"/>
        <end position="324"/>
    </location>
</feature>
<feature type="transmembrane region" description="Helical" evidence="5">
    <location>
        <begin position="344"/>
        <end position="366"/>
    </location>
</feature>
<evidence type="ECO:0000256" key="2">
    <source>
        <dbReference type="ARBA" id="ARBA00022692"/>
    </source>
</evidence>
<comment type="subcellular location">
    <subcellularLocation>
        <location evidence="1">Membrane</location>
    </subcellularLocation>
</comment>
<accession>A0A914LYY3</accession>
<evidence type="ECO:0000256" key="5">
    <source>
        <dbReference type="SAM" id="Phobius"/>
    </source>
</evidence>
<keyword evidence="2 5" id="KW-0812">Transmembrane</keyword>
<dbReference type="SUPFAM" id="SSF81321">
    <property type="entry name" value="Family A G protein-coupled receptor-like"/>
    <property type="match status" value="1"/>
</dbReference>
<dbReference type="InterPro" id="IPR000276">
    <property type="entry name" value="GPCR_Rhodpsn"/>
</dbReference>
<keyword evidence="4 5" id="KW-0472">Membrane</keyword>
<organism evidence="7 8">
    <name type="scientific">Meloidogyne incognita</name>
    <name type="common">Southern root-knot nematode worm</name>
    <name type="synonym">Oxyuris incognita</name>
    <dbReference type="NCBI Taxonomy" id="6306"/>
    <lineage>
        <taxon>Eukaryota</taxon>
        <taxon>Metazoa</taxon>
        <taxon>Ecdysozoa</taxon>
        <taxon>Nematoda</taxon>
        <taxon>Chromadorea</taxon>
        <taxon>Rhabditida</taxon>
        <taxon>Tylenchina</taxon>
        <taxon>Tylenchomorpha</taxon>
        <taxon>Tylenchoidea</taxon>
        <taxon>Meloidogynidae</taxon>
        <taxon>Meloidogyninae</taxon>
        <taxon>Meloidogyne</taxon>
        <taxon>Meloidogyne incognita group</taxon>
    </lineage>
</organism>
<proteinExistence type="predicted"/>
<dbReference type="AlphaFoldDB" id="A0A914LYY3"/>
<sequence length="435" mass="49452">MNNQICLPYELLRLHESPIESFFFVWIFPWLFLLGVLGNCLNLLVLLGPKWSLRRADSLLQALAICDIIFLFLLLPSSLAQFDQFGQQKHFRVFYLSLRIHLIGFANWCSAVAIWLIIAISTDRLLGIRSLRRHRHGNSTGRLVFCIVFISGLLTSYNHFFVKNKFKLNYFNIFKDFIFNFRSNLVDLIIFSYHCVLKWLCNGGQVVGKCFDILQESWPGNHTNKTPHPLRAYVRLSLAANALLVVLLPVLLMFLLNAGLLYVVKRRSFSQTTVTKSCGDSINRRPVNRRPVNQQAAEQRLTVSIAAIVSAFTLTQGPSALVLLARLSLVGSNTNNNYWEGWALLGSLTGFLVILGKSLNCILLCLSSASFRKRLALKFGENKILNIKRKSSGCSATRIIIATNHQHLNNFCFNDRKQQILNKPRSIKNRSHSLP</sequence>
<dbReference type="Gene3D" id="1.20.1070.10">
    <property type="entry name" value="Rhodopsin 7-helix transmembrane proteins"/>
    <property type="match status" value="1"/>
</dbReference>
<dbReference type="PROSITE" id="PS50262">
    <property type="entry name" value="G_PROTEIN_RECEP_F1_2"/>
    <property type="match status" value="1"/>
</dbReference>
<evidence type="ECO:0000256" key="1">
    <source>
        <dbReference type="ARBA" id="ARBA00004370"/>
    </source>
</evidence>
<evidence type="ECO:0000259" key="6">
    <source>
        <dbReference type="PROSITE" id="PS50262"/>
    </source>
</evidence>
<dbReference type="PANTHER" id="PTHR46895">
    <property type="entry name" value="PROTEIN CBG20548-RELATED"/>
    <property type="match status" value="1"/>
</dbReference>
<feature type="transmembrane region" description="Helical" evidence="5">
    <location>
        <begin position="59"/>
        <end position="80"/>
    </location>
</feature>
<evidence type="ECO:0000313" key="7">
    <source>
        <dbReference type="Proteomes" id="UP000887563"/>
    </source>
</evidence>
<evidence type="ECO:0000256" key="4">
    <source>
        <dbReference type="ARBA" id="ARBA00023136"/>
    </source>
</evidence>